<evidence type="ECO:0000313" key="2">
    <source>
        <dbReference type="EMBL" id="KAJ1920821.1"/>
    </source>
</evidence>
<dbReference type="OrthoDB" id="5559077at2759"/>
<dbReference type="EMBL" id="JANBPU010000009">
    <property type="protein sequence ID" value="KAJ1920821.1"/>
    <property type="molecule type" value="Genomic_DNA"/>
</dbReference>
<gene>
    <name evidence="2" type="ORF">H4219_001057</name>
</gene>
<dbReference type="Proteomes" id="UP001150538">
    <property type="component" value="Unassembled WGS sequence"/>
</dbReference>
<feature type="transmembrane region" description="Helical" evidence="1">
    <location>
        <begin position="71"/>
        <end position="90"/>
    </location>
</feature>
<feature type="transmembrane region" description="Helical" evidence="1">
    <location>
        <begin position="167"/>
        <end position="185"/>
    </location>
</feature>
<feature type="transmembrane region" description="Helical" evidence="1">
    <location>
        <begin position="135"/>
        <end position="155"/>
    </location>
</feature>
<evidence type="ECO:0000313" key="3">
    <source>
        <dbReference type="Proteomes" id="UP001150538"/>
    </source>
</evidence>
<organism evidence="2 3">
    <name type="scientific">Mycoemilia scoparia</name>
    <dbReference type="NCBI Taxonomy" id="417184"/>
    <lineage>
        <taxon>Eukaryota</taxon>
        <taxon>Fungi</taxon>
        <taxon>Fungi incertae sedis</taxon>
        <taxon>Zoopagomycota</taxon>
        <taxon>Kickxellomycotina</taxon>
        <taxon>Kickxellomycetes</taxon>
        <taxon>Kickxellales</taxon>
        <taxon>Kickxellaceae</taxon>
        <taxon>Mycoemilia</taxon>
    </lineage>
</organism>
<dbReference type="PANTHER" id="PTHR34821">
    <property type="entry name" value="INNER MEMBRANE PROTEIN YDCZ"/>
    <property type="match status" value="1"/>
</dbReference>
<reference evidence="2" key="1">
    <citation type="submission" date="2022-07" db="EMBL/GenBank/DDBJ databases">
        <title>Phylogenomic reconstructions and comparative analyses of Kickxellomycotina fungi.</title>
        <authorList>
            <person name="Reynolds N.K."/>
            <person name="Stajich J.E."/>
            <person name="Barry K."/>
            <person name="Grigoriev I.V."/>
            <person name="Crous P."/>
            <person name="Smith M.E."/>
        </authorList>
    </citation>
    <scope>NUCLEOTIDE SEQUENCE</scope>
    <source>
        <strain evidence="2">NBRC 100468</strain>
    </source>
</reference>
<feature type="transmembrane region" description="Helical" evidence="1">
    <location>
        <begin position="38"/>
        <end position="59"/>
    </location>
</feature>
<keyword evidence="1" id="KW-0472">Membrane</keyword>
<dbReference type="GO" id="GO:0005886">
    <property type="term" value="C:plasma membrane"/>
    <property type="evidence" value="ECO:0007669"/>
    <property type="project" value="TreeGrafter"/>
</dbReference>
<feature type="transmembrane region" description="Helical" evidence="1">
    <location>
        <begin position="110"/>
        <end position="129"/>
    </location>
</feature>
<proteinExistence type="predicted"/>
<evidence type="ECO:0000256" key="1">
    <source>
        <dbReference type="SAM" id="Phobius"/>
    </source>
</evidence>
<name>A0A9W8DQU3_9FUNG</name>
<sequence length="186" mass="20216">MGVPSIESGSIEHHVETPREPKFVIKPKIHDSITFDKYLGIHSIFLAIAGIFQAIQANLNGQLSRTMGGGFTAWLSFSVGFVILLVYFLVDSKGGTTIQWRALFKQAPWWCWTGGLLGSMYVLLMTLIIPYRGSAVTNGITISGKLLCSVVFDHFGVLGLKTRRLSLLRLAGTALMAGGILMVSLG</sequence>
<comment type="caution">
    <text evidence="2">The sequence shown here is derived from an EMBL/GenBank/DDBJ whole genome shotgun (WGS) entry which is preliminary data.</text>
</comment>
<accession>A0A9W8DQU3</accession>
<dbReference type="AlphaFoldDB" id="A0A9W8DQU3"/>
<dbReference type="InterPro" id="IPR006750">
    <property type="entry name" value="YdcZ"/>
</dbReference>
<dbReference type="Pfam" id="PF04657">
    <property type="entry name" value="DMT_YdcZ"/>
    <property type="match status" value="1"/>
</dbReference>
<protein>
    <submittedName>
        <fullName evidence="2">Uncharacterized protein</fullName>
    </submittedName>
</protein>
<keyword evidence="1" id="KW-0812">Transmembrane</keyword>
<keyword evidence="3" id="KW-1185">Reference proteome</keyword>
<keyword evidence="1" id="KW-1133">Transmembrane helix</keyword>
<dbReference type="PANTHER" id="PTHR34821:SF2">
    <property type="entry name" value="INNER MEMBRANE PROTEIN YDCZ"/>
    <property type="match status" value="1"/>
</dbReference>